<keyword evidence="1" id="KW-0732">Signal</keyword>
<name>A0A4Q9LIP8_9MICR</name>
<feature type="chain" id="PRO_5020379882" evidence="1">
    <location>
        <begin position="22"/>
        <end position="85"/>
    </location>
</feature>
<feature type="signal peptide" evidence="1">
    <location>
        <begin position="1"/>
        <end position="21"/>
    </location>
</feature>
<evidence type="ECO:0000256" key="1">
    <source>
        <dbReference type="SAM" id="SignalP"/>
    </source>
</evidence>
<evidence type="ECO:0000313" key="2">
    <source>
        <dbReference type="EMBL" id="TBU08053.1"/>
    </source>
</evidence>
<dbReference type="AlphaFoldDB" id="A0A4Q9LIP8"/>
<sequence length="85" mass="9380">MNYISFIVLIVLVVSKPECIGSKTCKTKECQTPSTGTIVVQASEPKCATKNTCESNNSDNDKCKPKDKCKIVSKNDCYEDIPLEM</sequence>
<comment type="caution">
    <text evidence="2">The sequence shown here is derived from an EMBL/GenBank/DDBJ whole genome shotgun (WGS) entry which is preliminary data.</text>
</comment>
<protein>
    <submittedName>
        <fullName evidence="2">Uncharacterized protein</fullName>
    </submittedName>
</protein>
<accession>A0A4Q9LIP8</accession>
<organism evidence="2 3">
    <name type="scientific">Hamiltosporidium magnivora</name>
    <dbReference type="NCBI Taxonomy" id="148818"/>
    <lineage>
        <taxon>Eukaryota</taxon>
        <taxon>Fungi</taxon>
        <taxon>Fungi incertae sedis</taxon>
        <taxon>Microsporidia</taxon>
        <taxon>Dubosqiidae</taxon>
        <taxon>Hamiltosporidium</taxon>
    </lineage>
</organism>
<keyword evidence="3" id="KW-1185">Reference proteome</keyword>
<proteinExistence type="predicted"/>
<gene>
    <name evidence="2" type="ORF">CWI36_0188p0010</name>
</gene>
<dbReference type="Proteomes" id="UP000291404">
    <property type="component" value="Unassembled WGS sequence"/>
</dbReference>
<dbReference type="EMBL" id="PITI01000188">
    <property type="protein sequence ID" value="TBU08053.1"/>
    <property type="molecule type" value="Genomic_DNA"/>
</dbReference>
<reference evidence="2 3" key="1">
    <citation type="submission" date="2017-12" db="EMBL/GenBank/DDBJ databases">
        <authorList>
            <person name="Pombert J.-F."/>
            <person name="Haag K.L."/>
            <person name="Ebert D."/>
        </authorList>
    </citation>
    <scope>NUCLEOTIDE SEQUENCE [LARGE SCALE GENOMIC DNA]</scope>
    <source>
        <strain evidence="2">BE-OM-2</strain>
    </source>
</reference>
<evidence type="ECO:0000313" key="3">
    <source>
        <dbReference type="Proteomes" id="UP000291404"/>
    </source>
</evidence>
<dbReference type="VEuPathDB" id="MicrosporidiaDB:CWI36_0188p0010"/>